<keyword evidence="7 13" id="KW-0274">FAD</keyword>
<name>A0AAV3P296_LITER</name>
<evidence type="ECO:0000313" key="16">
    <source>
        <dbReference type="Proteomes" id="UP001454036"/>
    </source>
</evidence>
<evidence type="ECO:0000256" key="13">
    <source>
        <dbReference type="RuleBase" id="RU367069"/>
    </source>
</evidence>
<dbReference type="Gene3D" id="1.10.3110.10">
    <property type="entry name" value="protoporphyrinogen ix oxidase, domain 3"/>
    <property type="match status" value="1"/>
</dbReference>
<keyword evidence="6 13" id="KW-0285">Flavoprotein</keyword>
<evidence type="ECO:0000256" key="8">
    <source>
        <dbReference type="ARBA" id="ARBA00023002"/>
    </source>
</evidence>
<dbReference type="GO" id="GO:0005739">
    <property type="term" value="C:mitochondrion"/>
    <property type="evidence" value="ECO:0007669"/>
    <property type="project" value="UniProtKB-SubCell"/>
</dbReference>
<dbReference type="InterPro" id="IPR050464">
    <property type="entry name" value="Zeta_carotene_desat/Oxidored"/>
</dbReference>
<comment type="catalytic activity">
    <reaction evidence="12 13">
        <text>protoporphyrinogen IX + 3 O2 = protoporphyrin IX + 3 H2O2</text>
        <dbReference type="Rhea" id="RHEA:25576"/>
        <dbReference type="ChEBI" id="CHEBI:15379"/>
        <dbReference type="ChEBI" id="CHEBI:16240"/>
        <dbReference type="ChEBI" id="CHEBI:57306"/>
        <dbReference type="ChEBI" id="CHEBI:57307"/>
        <dbReference type="EC" id="1.3.3.4"/>
    </reaction>
</comment>
<dbReference type="SUPFAM" id="SSF54373">
    <property type="entry name" value="FAD-linked reductases, C-terminal domain"/>
    <property type="match status" value="1"/>
</dbReference>
<dbReference type="FunFam" id="1.10.3110.10:FF:000003">
    <property type="entry name" value="Protoporphyrinogen oxidase"/>
    <property type="match status" value="1"/>
</dbReference>
<keyword evidence="8 13" id="KW-0560">Oxidoreductase</keyword>
<evidence type="ECO:0000256" key="2">
    <source>
        <dbReference type="ARBA" id="ARBA00004173"/>
    </source>
</evidence>
<evidence type="ECO:0000259" key="14">
    <source>
        <dbReference type="Pfam" id="PF01593"/>
    </source>
</evidence>
<dbReference type="Gene3D" id="3.50.50.60">
    <property type="entry name" value="FAD/NAD(P)-binding domain"/>
    <property type="match status" value="1"/>
</dbReference>
<keyword evidence="16" id="KW-1185">Reference proteome</keyword>
<evidence type="ECO:0000256" key="7">
    <source>
        <dbReference type="ARBA" id="ARBA00022827"/>
    </source>
</evidence>
<keyword evidence="11 13" id="KW-0627">Porphyrin biosynthesis</keyword>
<evidence type="ECO:0000256" key="10">
    <source>
        <dbReference type="ARBA" id="ARBA00023133"/>
    </source>
</evidence>
<comment type="subcellular location">
    <subcellularLocation>
        <location evidence="2">Mitochondrion</location>
    </subcellularLocation>
    <subcellularLocation>
        <location evidence="13">Plastid</location>
        <location evidence="13">Chloroplast</location>
    </subcellularLocation>
</comment>
<keyword evidence="10 13" id="KW-0350">Heme biosynthesis</keyword>
<comment type="similarity">
    <text evidence="4 13">Belongs to the protoporphyrinogen/coproporphyrinogen oxidase family. Protoporphyrinogen oxidase subfamily.</text>
</comment>
<dbReference type="EMBL" id="BAABME010000701">
    <property type="protein sequence ID" value="GAA0144831.1"/>
    <property type="molecule type" value="Genomic_DNA"/>
</dbReference>
<accession>A0AAV3P296</accession>
<protein>
    <recommendedName>
        <fullName evidence="5 13">Protoporphyrinogen oxidase</fullName>
        <ecNumber evidence="5 13">1.3.3.4</ecNumber>
    </recommendedName>
</protein>
<dbReference type="PRINTS" id="PR00419">
    <property type="entry name" value="ADXRDTASE"/>
</dbReference>
<reference evidence="15 16" key="1">
    <citation type="submission" date="2024-01" db="EMBL/GenBank/DDBJ databases">
        <title>The complete chloroplast genome sequence of Lithospermum erythrorhizon: insights into the phylogenetic relationship among Boraginaceae species and the maternal lineages of purple gromwells.</title>
        <authorList>
            <person name="Okada T."/>
            <person name="Watanabe K."/>
        </authorList>
    </citation>
    <scope>NUCLEOTIDE SEQUENCE [LARGE SCALE GENOMIC DNA]</scope>
</reference>
<dbReference type="InterPro" id="IPR004572">
    <property type="entry name" value="Protoporphyrinogen_oxidase"/>
</dbReference>
<dbReference type="NCBIfam" id="TIGR00562">
    <property type="entry name" value="proto_IX_ox"/>
    <property type="match status" value="1"/>
</dbReference>
<dbReference type="AlphaFoldDB" id="A0AAV3P296"/>
<evidence type="ECO:0000256" key="12">
    <source>
        <dbReference type="ARBA" id="ARBA00047554"/>
    </source>
</evidence>
<evidence type="ECO:0000256" key="6">
    <source>
        <dbReference type="ARBA" id="ARBA00022630"/>
    </source>
</evidence>
<dbReference type="SUPFAM" id="SSF51905">
    <property type="entry name" value="FAD/NAD(P)-binding domain"/>
    <property type="match status" value="1"/>
</dbReference>
<dbReference type="GO" id="GO:0009534">
    <property type="term" value="C:chloroplast thylakoid"/>
    <property type="evidence" value="ECO:0007669"/>
    <property type="project" value="TreeGrafter"/>
</dbReference>
<evidence type="ECO:0000256" key="5">
    <source>
        <dbReference type="ARBA" id="ARBA00012867"/>
    </source>
</evidence>
<dbReference type="GO" id="GO:0004729">
    <property type="term" value="F:oxygen-dependent protoporphyrinogen oxidase activity"/>
    <property type="evidence" value="ECO:0007669"/>
    <property type="project" value="UniProtKB-UniRule"/>
</dbReference>
<dbReference type="EC" id="1.3.3.4" evidence="5 13"/>
<evidence type="ECO:0000256" key="3">
    <source>
        <dbReference type="ARBA" id="ARBA00005073"/>
    </source>
</evidence>
<evidence type="ECO:0000313" key="15">
    <source>
        <dbReference type="EMBL" id="GAA0144831.1"/>
    </source>
</evidence>
<keyword evidence="9" id="KW-0496">Mitochondrion</keyword>
<dbReference type="InterPro" id="IPR002937">
    <property type="entry name" value="Amino_oxidase"/>
</dbReference>
<comment type="cofactor">
    <cofactor evidence="13">
        <name>FAD</name>
        <dbReference type="ChEBI" id="CHEBI:57692"/>
    </cofactor>
    <text evidence="13">Binds 1 FAD per subunit.</text>
</comment>
<evidence type="ECO:0000256" key="4">
    <source>
        <dbReference type="ARBA" id="ARBA00010551"/>
    </source>
</evidence>
<sequence length="503" mass="54932">MASSSPPAPLATGSSKRVAVVGAGASGLAAAYKLKLNGIDVTVYEADSRAGGKIKSNSRDGFIWDEGANTMTETEADVGFLLDSLKIRDKQQLPLSQHKRYIAKDGSPMLLPSNPIALVGSSLLSTHSKFQVFLEPFLWKRSEPTKQESVGNFFQRHFGKEVVDNLVNPFIAGTTGGDPESLSMCHTFPDLWNLEKRYGSIISGAVLSKVFGKKEGSTKIKGTGGGRKRPRGSFSFLGGMQTLTDALCEELGKDVLKLHSKVLEFSSICNEGSSLDSWSISHESPGKKQAENKSYDAVIVTAPLSSVKDMKITKRGASFPLDFIPEINYISMSVITTAFRKERVEHPLEGFGVLIPSKETQNGLKTLGTLFSSMMFPDRAPRDMYLYTTFVGGTRNRELTKASWDELKGIVAFDLQKLLGAKGEPVFVTQYNWNKAFPLYGHNYHLAVEAIDKLEKNLPGFFYAGNHKGGLSVGKAISSGCRAADLVISYLNSCSDDKRNFQF</sequence>
<dbReference type="Gene3D" id="3.90.660.20">
    <property type="entry name" value="Protoporphyrinogen oxidase, mitochondrial, domain 2"/>
    <property type="match status" value="1"/>
</dbReference>
<evidence type="ECO:0000256" key="1">
    <source>
        <dbReference type="ARBA" id="ARBA00002600"/>
    </source>
</evidence>
<feature type="domain" description="Amine oxidase" evidence="14">
    <location>
        <begin position="26"/>
        <end position="488"/>
    </location>
</feature>
<dbReference type="Pfam" id="PF01593">
    <property type="entry name" value="Amino_oxidase"/>
    <property type="match status" value="1"/>
</dbReference>
<dbReference type="InterPro" id="IPR036188">
    <property type="entry name" value="FAD/NAD-bd_sf"/>
</dbReference>
<comment type="function">
    <text evidence="1 13">Catalyzes the 6-electron oxidation of protoporphyrinogen-IX to form protoporphyrin-IX.</text>
</comment>
<gene>
    <name evidence="15" type="ORF">LIER_05172</name>
</gene>
<evidence type="ECO:0000256" key="9">
    <source>
        <dbReference type="ARBA" id="ARBA00023128"/>
    </source>
</evidence>
<dbReference type="GO" id="GO:0006782">
    <property type="term" value="P:protoporphyrinogen IX biosynthetic process"/>
    <property type="evidence" value="ECO:0007669"/>
    <property type="project" value="UniProtKB-UniRule"/>
</dbReference>
<evidence type="ECO:0000256" key="11">
    <source>
        <dbReference type="ARBA" id="ARBA00023244"/>
    </source>
</evidence>
<dbReference type="PANTHER" id="PTHR42923:SF44">
    <property type="entry name" value="PROTOPORPHYRINOGEN OXIDASE 2, CHLOROPLASTIC_MITOCHONDRIAL"/>
    <property type="match status" value="1"/>
</dbReference>
<comment type="pathway">
    <text evidence="3 13">Porphyrin-containing compound metabolism; protoporphyrin-IX biosynthesis; protoporphyrin-IX from protoporphyrinogen-IX: step 1/1.</text>
</comment>
<dbReference type="PANTHER" id="PTHR42923">
    <property type="entry name" value="PROTOPORPHYRINOGEN OXIDASE"/>
    <property type="match status" value="1"/>
</dbReference>
<organism evidence="15 16">
    <name type="scientific">Lithospermum erythrorhizon</name>
    <name type="common">Purple gromwell</name>
    <name type="synonym">Lithospermum officinale var. erythrorhizon</name>
    <dbReference type="NCBI Taxonomy" id="34254"/>
    <lineage>
        <taxon>Eukaryota</taxon>
        <taxon>Viridiplantae</taxon>
        <taxon>Streptophyta</taxon>
        <taxon>Embryophyta</taxon>
        <taxon>Tracheophyta</taxon>
        <taxon>Spermatophyta</taxon>
        <taxon>Magnoliopsida</taxon>
        <taxon>eudicotyledons</taxon>
        <taxon>Gunneridae</taxon>
        <taxon>Pentapetalae</taxon>
        <taxon>asterids</taxon>
        <taxon>lamiids</taxon>
        <taxon>Boraginales</taxon>
        <taxon>Boraginaceae</taxon>
        <taxon>Boraginoideae</taxon>
        <taxon>Lithospermeae</taxon>
        <taxon>Lithospermum</taxon>
    </lineage>
</organism>
<comment type="caution">
    <text evidence="15">The sequence shown here is derived from an EMBL/GenBank/DDBJ whole genome shotgun (WGS) entry which is preliminary data.</text>
</comment>
<proteinExistence type="inferred from homology"/>
<dbReference type="Proteomes" id="UP001454036">
    <property type="component" value="Unassembled WGS sequence"/>
</dbReference>